<dbReference type="Proteomes" id="UP000324091">
    <property type="component" value="Chromosome 9"/>
</dbReference>
<keyword evidence="3" id="KW-1003">Cell membrane</keyword>
<evidence type="ECO:0000256" key="1">
    <source>
        <dbReference type="ARBA" id="ARBA00004236"/>
    </source>
</evidence>
<organism evidence="9 10">
    <name type="scientific">Takifugu flavidus</name>
    <name type="common">sansaifugu</name>
    <dbReference type="NCBI Taxonomy" id="433684"/>
    <lineage>
        <taxon>Eukaryota</taxon>
        <taxon>Metazoa</taxon>
        <taxon>Chordata</taxon>
        <taxon>Craniata</taxon>
        <taxon>Vertebrata</taxon>
        <taxon>Euteleostomi</taxon>
        <taxon>Actinopterygii</taxon>
        <taxon>Neopterygii</taxon>
        <taxon>Teleostei</taxon>
        <taxon>Neoteleostei</taxon>
        <taxon>Acanthomorphata</taxon>
        <taxon>Eupercaria</taxon>
        <taxon>Tetraodontiformes</taxon>
        <taxon>Tetradontoidea</taxon>
        <taxon>Tetraodontidae</taxon>
        <taxon>Takifugu</taxon>
    </lineage>
</organism>
<dbReference type="SUPFAM" id="SSF51206">
    <property type="entry name" value="cAMP-binding domain-like"/>
    <property type="match status" value="1"/>
</dbReference>
<feature type="domain" description="Cyclic nucleotide-binding" evidence="8">
    <location>
        <begin position="19"/>
        <end position="66"/>
    </location>
</feature>
<evidence type="ECO:0000256" key="4">
    <source>
        <dbReference type="ARBA" id="ARBA00022490"/>
    </source>
</evidence>
<dbReference type="PANTHER" id="PTHR45161:SF2">
    <property type="entry name" value="RAP GUANINE NUCLEOTIDE EXCHANGE FACTOR 2"/>
    <property type="match status" value="1"/>
</dbReference>
<evidence type="ECO:0000256" key="2">
    <source>
        <dbReference type="ARBA" id="ARBA00004496"/>
    </source>
</evidence>
<accession>A0A5C6ML40</accession>
<proteinExistence type="predicted"/>
<keyword evidence="5" id="KW-0597">Phosphoprotein</keyword>
<dbReference type="InterPro" id="IPR014710">
    <property type="entry name" value="RmlC-like_jellyroll"/>
</dbReference>
<evidence type="ECO:0000256" key="5">
    <source>
        <dbReference type="ARBA" id="ARBA00022553"/>
    </source>
</evidence>
<gene>
    <name evidence="9" type="ORF">D4764_09G0004040</name>
</gene>
<feature type="region of interest" description="Disordered" evidence="7">
    <location>
        <begin position="233"/>
        <end position="269"/>
    </location>
</feature>
<evidence type="ECO:0000256" key="6">
    <source>
        <dbReference type="ARBA" id="ARBA00023136"/>
    </source>
</evidence>
<name>A0A5C6ML40_9TELE</name>
<dbReference type="EMBL" id="RHFK02000022">
    <property type="protein sequence ID" value="TWW55355.1"/>
    <property type="molecule type" value="Genomic_DNA"/>
</dbReference>
<reference evidence="9 10" key="1">
    <citation type="submission" date="2019-04" db="EMBL/GenBank/DDBJ databases">
        <title>Chromosome genome assembly for Takifugu flavidus.</title>
        <authorList>
            <person name="Xiao S."/>
        </authorList>
    </citation>
    <scope>NUCLEOTIDE SEQUENCE [LARGE SCALE GENOMIC DNA]</scope>
    <source>
        <strain evidence="9">HTHZ2018</strain>
        <tissue evidence="9">Muscle</tissue>
    </source>
</reference>
<comment type="subcellular location">
    <subcellularLocation>
        <location evidence="1">Cell membrane</location>
    </subcellularLocation>
    <subcellularLocation>
        <location evidence="2">Cytoplasm</location>
    </subcellularLocation>
</comment>
<evidence type="ECO:0000259" key="8">
    <source>
        <dbReference type="PROSITE" id="PS50042"/>
    </source>
</evidence>
<dbReference type="CDD" id="cd00038">
    <property type="entry name" value="CAP_ED"/>
    <property type="match status" value="1"/>
</dbReference>
<sequence length="269" mass="30101">FFVSQDLEIVYSYLHGMEALSNLREHQLRIMCETVRYERHEANEVLYYPDDIGSCWYILLSGSVFIKESMFLPRSSFGKRSAGSLRRGCECIVLEPSEMIVVDYMDENEEYFQRQASHRQSRRRFRKINQKGERQTIIDTVDPYPAGKPPIARGYHTVSCSVHYSVVFIAAATYCFGKAAVNAAAAVIFEAFKSCEAAAATTSTKAVKLPPPAAGATEGREMGVRAAACLQHHGERQQLQQTDPGSSRQIQAPADLHLNSEPIDQLSAR</sequence>
<evidence type="ECO:0000256" key="7">
    <source>
        <dbReference type="SAM" id="MobiDB-lite"/>
    </source>
</evidence>
<keyword evidence="10" id="KW-1185">Reference proteome</keyword>
<protein>
    <submittedName>
        <fullName evidence="9">Rap guanine nucleotide exchange factor 6 PDZ domain-containing guanine nucleotide exchange factor 2</fullName>
    </submittedName>
</protein>
<evidence type="ECO:0000313" key="10">
    <source>
        <dbReference type="Proteomes" id="UP000324091"/>
    </source>
</evidence>
<dbReference type="GO" id="GO:0005886">
    <property type="term" value="C:plasma membrane"/>
    <property type="evidence" value="ECO:0007669"/>
    <property type="project" value="UniProtKB-SubCell"/>
</dbReference>
<dbReference type="AlphaFoldDB" id="A0A5C6ML40"/>
<dbReference type="InterPro" id="IPR018490">
    <property type="entry name" value="cNMP-bd_dom_sf"/>
</dbReference>
<dbReference type="Gene3D" id="2.60.120.10">
    <property type="entry name" value="Jelly Rolls"/>
    <property type="match status" value="1"/>
</dbReference>
<dbReference type="PROSITE" id="PS50042">
    <property type="entry name" value="CNMP_BINDING_3"/>
    <property type="match status" value="1"/>
</dbReference>
<dbReference type="PANTHER" id="PTHR45161">
    <property type="entry name" value="CYTOSKELETON-ASSOCIATED PROTEIN 4"/>
    <property type="match status" value="1"/>
</dbReference>
<keyword evidence="4" id="KW-0963">Cytoplasm</keyword>
<dbReference type="InterPro" id="IPR000595">
    <property type="entry name" value="cNMP-bd_dom"/>
</dbReference>
<evidence type="ECO:0000313" key="9">
    <source>
        <dbReference type="EMBL" id="TWW55355.1"/>
    </source>
</evidence>
<dbReference type="GO" id="GO:0005737">
    <property type="term" value="C:cytoplasm"/>
    <property type="evidence" value="ECO:0007669"/>
    <property type="project" value="UniProtKB-SubCell"/>
</dbReference>
<keyword evidence="6" id="KW-0472">Membrane</keyword>
<comment type="caution">
    <text evidence="9">The sequence shown here is derived from an EMBL/GenBank/DDBJ whole genome shotgun (WGS) entry which is preliminary data.</text>
</comment>
<feature type="non-terminal residue" evidence="9">
    <location>
        <position position="1"/>
    </location>
</feature>
<evidence type="ECO:0000256" key="3">
    <source>
        <dbReference type="ARBA" id="ARBA00022475"/>
    </source>
</evidence>
<feature type="compositionally biased region" description="Polar residues" evidence="7">
    <location>
        <begin position="237"/>
        <end position="250"/>
    </location>
</feature>